<dbReference type="SMART" id="SM00321">
    <property type="entry name" value="WSC"/>
    <property type="match status" value="2"/>
</dbReference>
<feature type="domain" description="WSC" evidence="8">
    <location>
        <begin position="160"/>
        <end position="260"/>
    </location>
</feature>
<reference evidence="9 10" key="1">
    <citation type="journal article" date="2016" name="Mol. Biol. Evol.">
        <title>Comparative Genomics of Early-Diverging Mushroom-Forming Fungi Provides Insights into the Origins of Lignocellulose Decay Capabilities.</title>
        <authorList>
            <person name="Nagy L.G."/>
            <person name="Riley R."/>
            <person name="Tritt A."/>
            <person name="Adam C."/>
            <person name="Daum C."/>
            <person name="Floudas D."/>
            <person name="Sun H."/>
            <person name="Yadav J.S."/>
            <person name="Pangilinan J."/>
            <person name="Larsson K.H."/>
            <person name="Matsuura K."/>
            <person name="Barry K."/>
            <person name="Labutti K."/>
            <person name="Kuo R."/>
            <person name="Ohm R.A."/>
            <person name="Bhattacharya S.S."/>
            <person name="Shirouzu T."/>
            <person name="Yoshinaga Y."/>
            <person name="Martin F.M."/>
            <person name="Grigoriev I.V."/>
            <person name="Hibbett D.S."/>
        </authorList>
    </citation>
    <scope>NUCLEOTIDE SEQUENCE [LARGE SCALE GENOMIC DNA]</scope>
    <source>
        <strain evidence="9 10">HHB12029</strain>
    </source>
</reference>
<name>A0A165P419_EXIGL</name>
<keyword evidence="4" id="KW-1133">Transmembrane helix</keyword>
<accession>A0A165P419</accession>
<dbReference type="InterPro" id="IPR002889">
    <property type="entry name" value="WSC_carb-bd"/>
</dbReference>
<dbReference type="Proteomes" id="UP000077266">
    <property type="component" value="Unassembled WGS sequence"/>
</dbReference>
<gene>
    <name evidence="9" type="ORF">EXIGLDRAFT_744959</name>
</gene>
<evidence type="ECO:0000256" key="5">
    <source>
        <dbReference type="ARBA" id="ARBA00023136"/>
    </source>
</evidence>
<keyword evidence="3 7" id="KW-0732">Signal</keyword>
<evidence type="ECO:0000256" key="6">
    <source>
        <dbReference type="ARBA" id="ARBA00023180"/>
    </source>
</evidence>
<dbReference type="PROSITE" id="PS51212">
    <property type="entry name" value="WSC"/>
    <property type="match status" value="2"/>
</dbReference>
<dbReference type="OrthoDB" id="5985073at2759"/>
<dbReference type="PANTHER" id="PTHR24269">
    <property type="entry name" value="KREMEN PROTEIN"/>
    <property type="match status" value="1"/>
</dbReference>
<proteinExistence type="predicted"/>
<feature type="domain" description="WSC" evidence="8">
    <location>
        <begin position="42"/>
        <end position="140"/>
    </location>
</feature>
<keyword evidence="2" id="KW-0812">Transmembrane</keyword>
<feature type="chain" id="PRO_5007863825" description="WSC domain-containing protein" evidence="7">
    <location>
        <begin position="19"/>
        <end position="269"/>
    </location>
</feature>
<evidence type="ECO:0000256" key="3">
    <source>
        <dbReference type="ARBA" id="ARBA00022729"/>
    </source>
</evidence>
<keyword evidence="6" id="KW-0325">Glycoprotein</keyword>
<evidence type="ECO:0000256" key="1">
    <source>
        <dbReference type="ARBA" id="ARBA00004167"/>
    </source>
</evidence>
<evidence type="ECO:0000313" key="10">
    <source>
        <dbReference type="Proteomes" id="UP000077266"/>
    </source>
</evidence>
<comment type="subcellular location">
    <subcellularLocation>
        <location evidence="1">Membrane</location>
        <topology evidence="1">Single-pass membrane protein</topology>
    </subcellularLocation>
</comment>
<feature type="signal peptide" evidence="7">
    <location>
        <begin position="1"/>
        <end position="18"/>
    </location>
</feature>
<dbReference type="PANTHER" id="PTHR24269:SF16">
    <property type="entry name" value="PROTEIN SLG1"/>
    <property type="match status" value="1"/>
</dbReference>
<keyword evidence="10" id="KW-1185">Reference proteome</keyword>
<evidence type="ECO:0000256" key="7">
    <source>
        <dbReference type="SAM" id="SignalP"/>
    </source>
</evidence>
<keyword evidence="5" id="KW-0472">Membrane</keyword>
<dbReference type="Pfam" id="PF01822">
    <property type="entry name" value="WSC"/>
    <property type="match status" value="2"/>
</dbReference>
<dbReference type="AlphaFoldDB" id="A0A165P419"/>
<dbReference type="EMBL" id="KV425892">
    <property type="protein sequence ID" value="KZW01612.1"/>
    <property type="molecule type" value="Genomic_DNA"/>
</dbReference>
<evidence type="ECO:0000259" key="8">
    <source>
        <dbReference type="PROSITE" id="PS51212"/>
    </source>
</evidence>
<evidence type="ECO:0000313" key="9">
    <source>
        <dbReference type="EMBL" id="KZW01612.1"/>
    </source>
</evidence>
<evidence type="ECO:0000256" key="2">
    <source>
        <dbReference type="ARBA" id="ARBA00022692"/>
    </source>
</evidence>
<evidence type="ECO:0000256" key="4">
    <source>
        <dbReference type="ARBA" id="ARBA00022989"/>
    </source>
</evidence>
<dbReference type="InterPro" id="IPR051836">
    <property type="entry name" value="Kremen_rcpt"/>
</dbReference>
<sequence length="269" mass="29656">MKLLAITLAVVSLDLVVADTWDGYRHQAVLARARDAPLPNGWRQISACSVDYGQRRVFAPHSALSIQHNLLLRNTPNTCLQRCALSGFGYALLTNGNECWCSASEPVINEKYSWNCNKRCSGDRSQNCGGRFHSTVYAHHYLAIYPSLASTLGNNAPVEWPIVHECLKDTSLGKGILQEPILVSDMNLNTPHMCVALCGSKQMPVAGVEDSGKCLCSKGLLPEVSMDSFKKPNSQCNMACTGNSKMRCGGEKRLTLFRDSKWKRYVKGK</sequence>
<dbReference type="GO" id="GO:0005886">
    <property type="term" value="C:plasma membrane"/>
    <property type="evidence" value="ECO:0007669"/>
    <property type="project" value="TreeGrafter"/>
</dbReference>
<organism evidence="9 10">
    <name type="scientific">Exidia glandulosa HHB12029</name>
    <dbReference type="NCBI Taxonomy" id="1314781"/>
    <lineage>
        <taxon>Eukaryota</taxon>
        <taxon>Fungi</taxon>
        <taxon>Dikarya</taxon>
        <taxon>Basidiomycota</taxon>
        <taxon>Agaricomycotina</taxon>
        <taxon>Agaricomycetes</taxon>
        <taxon>Auriculariales</taxon>
        <taxon>Exidiaceae</taxon>
        <taxon>Exidia</taxon>
    </lineage>
</organism>
<dbReference type="InParanoid" id="A0A165P419"/>
<protein>
    <recommendedName>
        <fullName evidence="8">WSC domain-containing protein</fullName>
    </recommendedName>
</protein>
<dbReference type="STRING" id="1314781.A0A165P419"/>